<dbReference type="InterPro" id="IPR000524">
    <property type="entry name" value="Tscrpt_reg_HTH_GntR"/>
</dbReference>
<proteinExistence type="predicted"/>
<dbReference type="Pfam" id="PF00392">
    <property type="entry name" value="GntR"/>
    <property type="match status" value="1"/>
</dbReference>
<dbReference type="OrthoDB" id="4307011at2"/>
<organism evidence="5 6">
    <name type="scientific">Luteimicrobium subarcticum</name>
    <dbReference type="NCBI Taxonomy" id="620910"/>
    <lineage>
        <taxon>Bacteria</taxon>
        <taxon>Bacillati</taxon>
        <taxon>Actinomycetota</taxon>
        <taxon>Actinomycetes</taxon>
        <taxon>Micrococcales</taxon>
        <taxon>Luteimicrobium</taxon>
    </lineage>
</organism>
<dbReference type="SMART" id="SM00345">
    <property type="entry name" value="HTH_GNTR"/>
    <property type="match status" value="1"/>
</dbReference>
<reference evidence="5 6" key="1">
    <citation type="submission" date="2017-11" db="EMBL/GenBank/DDBJ databases">
        <title>Genomic Encyclopedia of Archaeal and Bacterial Type Strains, Phase II (KMG-II): From Individual Species to Whole Genera.</title>
        <authorList>
            <person name="Goeker M."/>
        </authorList>
    </citation>
    <scope>NUCLEOTIDE SEQUENCE [LARGE SCALE GENOMIC DNA]</scope>
    <source>
        <strain evidence="5 6">DSM 22413</strain>
    </source>
</reference>
<dbReference type="InterPro" id="IPR036388">
    <property type="entry name" value="WH-like_DNA-bd_sf"/>
</dbReference>
<dbReference type="PROSITE" id="PS50949">
    <property type="entry name" value="HTH_GNTR"/>
    <property type="match status" value="1"/>
</dbReference>
<evidence type="ECO:0000256" key="2">
    <source>
        <dbReference type="ARBA" id="ARBA00023125"/>
    </source>
</evidence>
<feature type="domain" description="HTH gntR-type" evidence="4">
    <location>
        <begin position="12"/>
        <end position="80"/>
    </location>
</feature>
<gene>
    <name evidence="5" type="ORF">CLV34_2965</name>
</gene>
<evidence type="ECO:0000313" key="6">
    <source>
        <dbReference type="Proteomes" id="UP000231586"/>
    </source>
</evidence>
<dbReference type="PANTHER" id="PTHR38445">
    <property type="entry name" value="HTH-TYPE TRANSCRIPTIONAL REPRESSOR YTRA"/>
    <property type="match status" value="1"/>
</dbReference>
<protein>
    <submittedName>
        <fullName evidence="5">GntR family transcriptional regulator</fullName>
    </submittedName>
</protein>
<dbReference type="GO" id="GO:0003700">
    <property type="term" value="F:DNA-binding transcription factor activity"/>
    <property type="evidence" value="ECO:0007669"/>
    <property type="project" value="InterPro"/>
</dbReference>
<accession>A0A2M8W3F0</accession>
<sequence length="127" mass="12889">MRAVDVDLDAAVPVYEQIRAQVAALVAVGELAPGDRLPASRDLARDLGIAVGTVQRAYKELEAAQVVVSRRRVGTVVAAGAGPSTGAGGGVDPAPLAAARDLVVAARRAGLDDDAVLDLVRGALRTV</sequence>
<keyword evidence="6" id="KW-1185">Reference proteome</keyword>
<keyword evidence="1" id="KW-0805">Transcription regulation</keyword>
<evidence type="ECO:0000256" key="1">
    <source>
        <dbReference type="ARBA" id="ARBA00023015"/>
    </source>
</evidence>
<keyword evidence="3" id="KW-0804">Transcription</keyword>
<dbReference type="GO" id="GO:0003677">
    <property type="term" value="F:DNA binding"/>
    <property type="evidence" value="ECO:0007669"/>
    <property type="project" value="UniProtKB-KW"/>
</dbReference>
<dbReference type="Gene3D" id="1.10.10.10">
    <property type="entry name" value="Winged helix-like DNA-binding domain superfamily/Winged helix DNA-binding domain"/>
    <property type="match status" value="1"/>
</dbReference>
<evidence type="ECO:0000256" key="3">
    <source>
        <dbReference type="ARBA" id="ARBA00023163"/>
    </source>
</evidence>
<name>A0A2M8W3F0_9MICO</name>
<dbReference type="AlphaFoldDB" id="A0A2M8W3F0"/>
<evidence type="ECO:0000259" key="4">
    <source>
        <dbReference type="PROSITE" id="PS50949"/>
    </source>
</evidence>
<dbReference type="RefSeq" id="WP_100351078.1">
    <property type="nucleotide sequence ID" value="NZ_PGTZ01000012.1"/>
</dbReference>
<dbReference type="CDD" id="cd07377">
    <property type="entry name" value="WHTH_GntR"/>
    <property type="match status" value="1"/>
</dbReference>
<dbReference type="Proteomes" id="UP000231586">
    <property type="component" value="Unassembled WGS sequence"/>
</dbReference>
<evidence type="ECO:0000313" key="5">
    <source>
        <dbReference type="EMBL" id="PJI85453.1"/>
    </source>
</evidence>
<keyword evidence="2" id="KW-0238">DNA-binding</keyword>
<dbReference type="SUPFAM" id="SSF46785">
    <property type="entry name" value="Winged helix' DNA-binding domain"/>
    <property type="match status" value="1"/>
</dbReference>
<dbReference type="PANTHER" id="PTHR38445:SF9">
    <property type="entry name" value="HTH-TYPE TRANSCRIPTIONAL REPRESSOR YTRA"/>
    <property type="match status" value="1"/>
</dbReference>
<dbReference type="InterPro" id="IPR036390">
    <property type="entry name" value="WH_DNA-bd_sf"/>
</dbReference>
<dbReference type="EMBL" id="PGTZ01000012">
    <property type="protein sequence ID" value="PJI85453.1"/>
    <property type="molecule type" value="Genomic_DNA"/>
</dbReference>
<comment type="caution">
    <text evidence="5">The sequence shown here is derived from an EMBL/GenBank/DDBJ whole genome shotgun (WGS) entry which is preliminary data.</text>
</comment>